<accession>A0AAE0XZJ8</accession>
<keyword evidence="2" id="KW-1185">Reference proteome</keyword>
<dbReference type="EMBL" id="JAWDGP010007238">
    <property type="protein sequence ID" value="KAK3727561.1"/>
    <property type="molecule type" value="Genomic_DNA"/>
</dbReference>
<organism evidence="1 2">
    <name type="scientific">Elysia crispata</name>
    <name type="common">lettuce slug</name>
    <dbReference type="NCBI Taxonomy" id="231223"/>
    <lineage>
        <taxon>Eukaryota</taxon>
        <taxon>Metazoa</taxon>
        <taxon>Spiralia</taxon>
        <taxon>Lophotrochozoa</taxon>
        <taxon>Mollusca</taxon>
        <taxon>Gastropoda</taxon>
        <taxon>Heterobranchia</taxon>
        <taxon>Euthyneura</taxon>
        <taxon>Panpulmonata</taxon>
        <taxon>Sacoglossa</taxon>
        <taxon>Placobranchoidea</taxon>
        <taxon>Plakobranchidae</taxon>
        <taxon>Elysia</taxon>
    </lineage>
</organism>
<evidence type="ECO:0000313" key="2">
    <source>
        <dbReference type="Proteomes" id="UP001283361"/>
    </source>
</evidence>
<protein>
    <submittedName>
        <fullName evidence="1">Uncharacterized protein</fullName>
    </submittedName>
</protein>
<dbReference type="Proteomes" id="UP001283361">
    <property type="component" value="Unassembled WGS sequence"/>
</dbReference>
<comment type="caution">
    <text evidence="1">The sequence shown here is derived from an EMBL/GenBank/DDBJ whole genome shotgun (WGS) entry which is preliminary data.</text>
</comment>
<reference evidence="1" key="1">
    <citation type="journal article" date="2023" name="G3 (Bethesda)">
        <title>A reference genome for the long-term kleptoplast-retaining sea slug Elysia crispata morphotype clarki.</title>
        <authorList>
            <person name="Eastman K.E."/>
            <person name="Pendleton A.L."/>
            <person name="Shaikh M.A."/>
            <person name="Suttiyut T."/>
            <person name="Ogas R."/>
            <person name="Tomko P."/>
            <person name="Gavelis G."/>
            <person name="Widhalm J.R."/>
            <person name="Wisecaver J.H."/>
        </authorList>
    </citation>
    <scope>NUCLEOTIDE SEQUENCE</scope>
    <source>
        <strain evidence="1">ECLA1</strain>
    </source>
</reference>
<evidence type="ECO:0000313" key="1">
    <source>
        <dbReference type="EMBL" id="KAK3727561.1"/>
    </source>
</evidence>
<dbReference type="AlphaFoldDB" id="A0AAE0XZJ8"/>
<proteinExistence type="predicted"/>
<gene>
    <name evidence="1" type="ORF">RRG08_018575</name>
</gene>
<sequence length="210" mass="22626">MLESNIGSIARKTSSCIVATFPHTISDLFAAVIKSFWWVAPFFVVNGKIRYSRTELAIFSSGRKRAGKSVPVIVRHYLHNKALRAAAAASGCSVALDSPPSSSGQTHKLGSARLLRPVVALWPSIARHHHQPAIIIRSDPQTRLCSAAAARGCSVALDSPPSSSGQTHKLGSAQLLRPVVALWPSIARHHHQARPTDWALLGCSYVPHLL</sequence>
<name>A0AAE0XZJ8_9GAST</name>